<dbReference type="SUPFAM" id="SSF81296">
    <property type="entry name" value="E set domains"/>
    <property type="match status" value="2"/>
</dbReference>
<reference evidence="3" key="1">
    <citation type="submission" date="2023-03" db="EMBL/GenBank/DDBJ databases">
        <authorList>
            <person name="Steffen K."/>
            <person name="Cardenas P."/>
        </authorList>
    </citation>
    <scope>NUCLEOTIDE SEQUENCE</scope>
</reference>
<dbReference type="InterPro" id="IPR014756">
    <property type="entry name" value="Ig_E-set"/>
</dbReference>
<comment type="caution">
    <text evidence="3">The sequence shown here is derived from an EMBL/GenBank/DDBJ whole genome shotgun (WGS) entry which is preliminary data.</text>
</comment>
<dbReference type="AlphaFoldDB" id="A0AA35R5H4"/>
<dbReference type="EMBL" id="CASHTH010000568">
    <property type="protein sequence ID" value="CAI8004666.1"/>
    <property type="molecule type" value="Genomic_DNA"/>
</dbReference>
<dbReference type="GO" id="GO:0005737">
    <property type="term" value="C:cytoplasm"/>
    <property type="evidence" value="ECO:0007669"/>
    <property type="project" value="TreeGrafter"/>
</dbReference>
<dbReference type="InterPro" id="IPR014752">
    <property type="entry name" value="Arrestin-like_C"/>
</dbReference>
<organism evidence="3 4">
    <name type="scientific">Geodia barretti</name>
    <name type="common">Barrett's horny sponge</name>
    <dbReference type="NCBI Taxonomy" id="519541"/>
    <lineage>
        <taxon>Eukaryota</taxon>
        <taxon>Metazoa</taxon>
        <taxon>Porifera</taxon>
        <taxon>Demospongiae</taxon>
        <taxon>Heteroscleromorpha</taxon>
        <taxon>Tetractinellida</taxon>
        <taxon>Astrophorina</taxon>
        <taxon>Geodiidae</taxon>
        <taxon>Geodia</taxon>
    </lineage>
</organism>
<dbReference type="PANTHER" id="PTHR11188:SF17">
    <property type="entry name" value="FI21816P1"/>
    <property type="match status" value="1"/>
</dbReference>
<accession>A0AA35R5H4</accession>
<dbReference type="Gene3D" id="2.60.40.640">
    <property type="match status" value="2"/>
</dbReference>
<evidence type="ECO:0000313" key="3">
    <source>
        <dbReference type="EMBL" id="CAI8004666.1"/>
    </source>
</evidence>
<dbReference type="Pfam" id="PF00339">
    <property type="entry name" value="Arrestin_N"/>
    <property type="match status" value="1"/>
</dbReference>
<evidence type="ECO:0000313" key="4">
    <source>
        <dbReference type="Proteomes" id="UP001174909"/>
    </source>
</evidence>
<proteinExistence type="inferred from homology"/>
<evidence type="ECO:0000256" key="1">
    <source>
        <dbReference type="ARBA" id="ARBA00005298"/>
    </source>
</evidence>
<dbReference type="SMART" id="SM01017">
    <property type="entry name" value="Arrestin_C"/>
    <property type="match status" value="1"/>
</dbReference>
<gene>
    <name evidence="3" type="ORF">GBAR_LOCUS3973</name>
</gene>
<dbReference type="Proteomes" id="UP001174909">
    <property type="component" value="Unassembled WGS sequence"/>
</dbReference>
<feature type="domain" description="Arrestin C-terminal-like" evidence="2">
    <location>
        <begin position="167"/>
        <end position="294"/>
    </location>
</feature>
<dbReference type="InterPro" id="IPR011022">
    <property type="entry name" value="Arrestin_C-like"/>
</dbReference>
<sequence length="295" mass="33146">MSPKLRIQLSSNKVYHPGSTVTGSLLLDVDEAKSYKQILVQLSGRSYVHWRESSGQSSRNCISLEPYFDSVAPLWDSRQSPDGKLPPGQYNWPFSFVIPPSVPSSFEGKFGNIRYMLVGRIVTGALKYNHDVMALIPVQQLVQITDPRLLQPVRTEVQKTVGFLFSTSQPIIMSVAVPKTGFFIGESFQLHISLENGSKRRVSLTATLKEYVTFAASGSSRKISRSLYAIRTNRVERQQTEHLDKTIMVPLTDVDIVHKSSCRNIRVIYCIKVTCHIPRAFNLSTTIPLELANCR</sequence>
<dbReference type="InterPro" id="IPR011021">
    <property type="entry name" value="Arrestin-like_N"/>
</dbReference>
<dbReference type="Pfam" id="PF02752">
    <property type="entry name" value="Arrestin_C"/>
    <property type="match status" value="1"/>
</dbReference>
<protein>
    <submittedName>
        <fullName evidence="3">Arrestin domain-containing protein 4</fullName>
    </submittedName>
</protein>
<name>A0AA35R5H4_GEOBA</name>
<dbReference type="PANTHER" id="PTHR11188">
    <property type="entry name" value="ARRESTIN DOMAIN CONTAINING PROTEIN"/>
    <property type="match status" value="1"/>
</dbReference>
<dbReference type="GO" id="GO:0015031">
    <property type="term" value="P:protein transport"/>
    <property type="evidence" value="ECO:0007669"/>
    <property type="project" value="TreeGrafter"/>
</dbReference>
<keyword evidence="4" id="KW-1185">Reference proteome</keyword>
<evidence type="ECO:0000259" key="2">
    <source>
        <dbReference type="SMART" id="SM01017"/>
    </source>
</evidence>
<comment type="similarity">
    <text evidence="1">Belongs to the arrestin family.</text>
</comment>
<dbReference type="InterPro" id="IPR050357">
    <property type="entry name" value="Arrestin_domain-protein"/>
</dbReference>